<name>A0A2I1F3X1_9GLOM</name>
<proteinExistence type="predicted"/>
<dbReference type="OrthoDB" id="2459510at2759"/>
<reference evidence="1 2" key="2">
    <citation type="submission" date="2017-10" db="EMBL/GenBank/DDBJ databases">
        <title>Genome analyses suggest a sexual origin of heterokaryosis in a supposedly ancient asexual fungus.</title>
        <authorList>
            <person name="Corradi N."/>
            <person name="Sedzielewska K."/>
            <person name="Noel J."/>
            <person name="Charron P."/>
            <person name="Farinelli L."/>
            <person name="Marton T."/>
            <person name="Kruger M."/>
            <person name="Pelin A."/>
            <person name="Brachmann A."/>
            <person name="Corradi N."/>
        </authorList>
    </citation>
    <scope>NUCLEOTIDE SEQUENCE [LARGE SCALE GENOMIC DNA]</scope>
    <source>
        <strain evidence="1 2">A1</strain>
    </source>
</reference>
<evidence type="ECO:0000313" key="1">
    <source>
        <dbReference type="EMBL" id="PKC58628.1"/>
    </source>
</evidence>
<comment type="caution">
    <text evidence="1">The sequence shown here is derived from an EMBL/GenBank/DDBJ whole genome shotgun (WGS) entry which is preliminary data.</text>
</comment>
<dbReference type="SUPFAM" id="SSF53098">
    <property type="entry name" value="Ribonuclease H-like"/>
    <property type="match status" value="1"/>
</dbReference>
<gene>
    <name evidence="1" type="ORF">RhiirA1_470676</name>
</gene>
<dbReference type="VEuPathDB" id="FungiDB:RhiirFUN_023092"/>
<dbReference type="InterPro" id="IPR012337">
    <property type="entry name" value="RNaseH-like_sf"/>
</dbReference>
<dbReference type="AlphaFoldDB" id="A0A2I1F3X1"/>
<organism evidence="1 2">
    <name type="scientific">Rhizophagus irregularis</name>
    <dbReference type="NCBI Taxonomy" id="588596"/>
    <lineage>
        <taxon>Eukaryota</taxon>
        <taxon>Fungi</taxon>
        <taxon>Fungi incertae sedis</taxon>
        <taxon>Mucoromycota</taxon>
        <taxon>Glomeromycotina</taxon>
        <taxon>Glomeromycetes</taxon>
        <taxon>Glomerales</taxon>
        <taxon>Glomeraceae</taxon>
        <taxon>Rhizophagus</taxon>
    </lineage>
</organism>
<dbReference type="Gene3D" id="3.30.420.10">
    <property type="entry name" value="Ribonuclease H-like superfamily/Ribonuclease H"/>
    <property type="match status" value="1"/>
</dbReference>
<dbReference type="EMBL" id="LLXH01001498">
    <property type="protein sequence ID" value="PKC58628.1"/>
    <property type="molecule type" value="Genomic_DNA"/>
</dbReference>
<sequence>MNFPNRPSTSLNIDVGSTPNSGSSIQTNPAIADIQTFLFNGALRSPGLTSNNLNTHKTTNMDFGWINIYRADNNPPYTFYGSTILTPSSTKAESFAILTAVLAQVLKIHQIWRVIKHLVNKKSINLSLHKVKAHSGDTYNDLADVEATKGLDASPIIINSKSTMIPLWDSIGSIDRDLRKFCHNIIDAITFDSFTTNSKLQPLFTNHSSTDPGCIIMPLLTAVVQKNPRKHLSKSKFCPHLFTNSTLPRDLDAATILQPSIVDVTHPIYLIIHNIVSQSLIDLIHPHTRKSSHTNSIVMDVMLLVQNQFYTIVRKRHTESMTAWEKRQGIHTKKSKMRRAKRRTLNKRKNAHKNSQSLISHYPNLYNLRSNVASLEHVISRIDMTIV</sequence>
<dbReference type="VEuPathDB" id="FungiDB:RhiirA1_470676"/>
<dbReference type="InterPro" id="IPR036397">
    <property type="entry name" value="RNaseH_sf"/>
</dbReference>
<dbReference type="GO" id="GO:0003676">
    <property type="term" value="F:nucleic acid binding"/>
    <property type="evidence" value="ECO:0007669"/>
    <property type="project" value="InterPro"/>
</dbReference>
<accession>A0A2I1F3X1</accession>
<evidence type="ECO:0000313" key="2">
    <source>
        <dbReference type="Proteomes" id="UP000232688"/>
    </source>
</evidence>
<dbReference type="VEuPathDB" id="FungiDB:FUN_017725"/>
<dbReference type="Proteomes" id="UP000232688">
    <property type="component" value="Unassembled WGS sequence"/>
</dbReference>
<reference evidence="1 2" key="1">
    <citation type="submission" date="2017-10" db="EMBL/GenBank/DDBJ databases">
        <title>Extensive intraspecific genome diversity in a model arbuscular mycorrhizal fungus.</title>
        <authorList>
            <person name="Chen E.C.H."/>
            <person name="Morin E."/>
            <person name="Baudet D."/>
            <person name="Noel J."/>
            <person name="Ndikumana S."/>
            <person name="Charron P."/>
            <person name="St-Onge C."/>
            <person name="Giorgi J."/>
            <person name="Grigoriev I.V."/>
            <person name="Roux C."/>
            <person name="Martin F.M."/>
            <person name="Corradi N."/>
        </authorList>
    </citation>
    <scope>NUCLEOTIDE SEQUENCE [LARGE SCALE GENOMIC DNA]</scope>
    <source>
        <strain evidence="1 2">A1</strain>
    </source>
</reference>
<protein>
    <submittedName>
        <fullName evidence="1">Uncharacterized protein</fullName>
    </submittedName>
</protein>